<dbReference type="Gene3D" id="2.10.270.10">
    <property type="entry name" value="Cholin Binding"/>
    <property type="match status" value="1"/>
</dbReference>
<protein>
    <submittedName>
        <fullName evidence="5">Choline binding protein D</fullName>
    </submittedName>
</protein>
<dbReference type="PATRIC" id="fig|28037.234.peg.1740"/>
<evidence type="ECO:0000256" key="2">
    <source>
        <dbReference type="PROSITE-ProRule" id="PRU00591"/>
    </source>
</evidence>
<feature type="chain" id="PRO_5007488907" evidence="4">
    <location>
        <begin position="24"/>
        <end position="432"/>
    </location>
</feature>
<feature type="signal peptide" evidence="4">
    <location>
        <begin position="1"/>
        <end position="23"/>
    </location>
</feature>
<dbReference type="EMBL" id="LQOA01000046">
    <property type="protein sequence ID" value="KXT97435.1"/>
    <property type="molecule type" value="Genomic_DNA"/>
</dbReference>
<evidence type="ECO:0000313" key="6">
    <source>
        <dbReference type="Proteomes" id="UP000070136"/>
    </source>
</evidence>
<keyword evidence="4" id="KW-0732">Signal</keyword>
<accession>A0A139Q4G4</accession>
<evidence type="ECO:0000256" key="1">
    <source>
        <dbReference type="ARBA" id="ARBA00022737"/>
    </source>
</evidence>
<sequence length="432" mass="47721">MKKVLLTSAVVLAAYGAVQSVSAADDYVDYNSILASIRSDKAKADAQAVAQHIYDVQDQQLSILTPAYNLYKEKDAAYNTLSSRVKEAYSNLEKLQQEKIRTADLIGDGTALVRKADELKSARTEAAQREAKFTDDVESYENEVNTAKQARVDAVKATAAAEAAFQAALTSGDDTAIAQTRSNLALAKGRQNAAVKAEKEANEKLAKAEAELQKAVFDQARIEAALQYMDALETGNDYKITQAAYNLDKKIENAKETISTLESEVEVARTDRDNALLALENAEKRAAVEYKKVGLTYSRSILEEADAKANAVETGWKNTDKGWIYIVTPKGDKATGWKLVDGAWYYFNAEGVMQKWWIKDGNTWYYLNGSGEMQTGWLQDGGKWYFLENTGAMKTSQWFQVKDKWYHVDASGALSVNTTVDGYTVNGNGEWV</sequence>
<evidence type="ECO:0000313" key="5">
    <source>
        <dbReference type="EMBL" id="KXT97435.1"/>
    </source>
</evidence>
<feature type="coiled-coil region" evidence="3">
    <location>
        <begin position="244"/>
        <end position="285"/>
    </location>
</feature>
<feature type="coiled-coil region" evidence="3">
    <location>
        <begin position="130"/>
        <end position="157"/>
    </location>
</feature>
<proteinExistence type="predicted"/>
<reference evidence="5 6" key="1">
    <citation type="submission" date="2016-01" db="EMBL/GenBank/DDBJ databases">
        <title>Highly variable Streptococcus oralis are common among viridans streptococci isolated from primates.</title>
        <authorList>
            <person name="Denapaite D."/>
            <person name="Rieger M."/>
            <person name="Koendgen S."/>
            <person name="Brueckner R."/>
            <person name="Ochigava I."/>
            <person name="Kappeler P."/>
            <person name="Maetz-Rensing K."/>
            <person name="Leendertz F."/>
            <person name="Hakenbeck R."/>
        </authorList>
    </citation>
    <scope>NUCLEOTIDE SEQUENCE [LARGE SCALE GENOMIC DNA]</scope>
    <source>
        <strain evidence="5 6">DD28</strain>
    </source>
</reference>
<dbReference type="RefSeq" id="WP_081103261.1">
    <property type="nucleotide sequence ID" value="NZ_KQ970263.1"/>
</dbReference>
<dbReference type="Pfam" id="PF19127">
    <property type="entry name" value="Choline_bind_3"/>
    <property type="match status" value="1"/>
</dbReference>
<evidence type="ECO:0000256" key="4">
    <source>
        <dbReference type="SAM" id="SignalP"/>
    </source>
</evidence>
<keyword evidence="3" id="KW-0175">Coiled coil</keyword>
<comment type="caution">
    <text evidence="5">The sequence shown here is derived from an EMBL/GenBank/DDBJ whole genome shotgun (WGS) entry which is preliminary data.</text>
</comment>
<dbReference type="OrthoDB" id="2220817at2"/>
<feature type="repeat" description="Cell wall-binding" evidence="2">
    <location>
        <begin position="334"/>
        <end position="353"/>
    </location>
</feature>
<dbReference type="InterPro" id="IPR018337">
    <property type="entry name" value="Cell_wall/Cho-bd_repeat"/>
</dbReference>
<dbReference type="AlphaFoldDB" id="A0A139Q4G4"/>
<evidence type="ECO:0000256" key="3">
    <source>
        <dbReference type="SAM" id="Coils"/>
    </source>
</evidence>
<name>A0A139Q4G4_STRMT</name>
<feature type="repeat" description="Cell wall-binding" evidence="2">
    <location>
        <begin position="354"/>
        <end position="373"/>
    </location>
</feature>
<keyword evidence="1" id="KW-0677">Repeat</keyword>
<feature type="repeat" description="Cell wall-binding" evidence="2">
    <location>
        <begin position="374"/>
        <end position="393"/>
    </location>
</feature>
<gene>
    <name evidence="5" type="ORF">SMIDD28_01663</name>
</gene>
<feature type="coiled-coil region" evidence="3">
    <location>
        <begin position="191"/>
        <end position="218"/>
    </location>
</feature>
<dbReference type="Proteomes" id="UP000070136">
    <property type="component" value="Unassembled WGS sequence"/>
</dbReference>
<organism evidence="5 6">
    <name type="scientific">Streptococcus mitis</name>
    <dbReference type="NCBI Taxonomy" id="28037"/>
    <lineage>
        <taxon>Bacteria</taxon>
        <taxon>Bacillati</taxon>
        <taxon>Bacillota</taxon>
        <taxon>Bacilli</taxon>
        <taxon>Lactobacillales</taxon>
        <taxon>Streptococcaceae</taxon>
        <taxon>Streptococcus</taxon>
        <taxon>Streptococcus mitis group</taxon>
    </lineage>
</organism>
<dbReference type="PROSITE" id="PS51170">
    <property type="entry name" value="CW"/>
    <property type="match status" value="3"/>
</dbReference>
<dbReference type="SUPFAM" id="SSF69360">
    <property type="entry name" value="Cell wall binding repeat"/>
    <property type="match status" value="1"/>
</dbReference>
<dbReference type="Pfam" id="PF01473">
    <property type="entry name" value="Choline_bind_1"/>
    <property type="match status" value="2"/>
</dbReference>